<dbReference type="GeneID" id="64663289"/>
<keyword evidence="2" id="KW-1185">Reference proteome</keyword>
<gene>
    <name evidence="1" type="ORF">F5891DRAFT_1204301</name>
</gene>
<reference evidence="1" key="1">
    <citation type="journal article" date="2020" name="New Phytol.">
        <title>Comparative genomics reveals dynamic genome evolution in host specialist ectomycorrhizal fungi.</title>
        <authorList>
            <person name="Lofgren L.A."/>
            <person name="Nguyen N.H."/>
            <person name="Vilgalys R."/>
            <person name="Ruytinx J."/>
            <person name="Liao H.L."/>
            <person name="Branco S."/>
            <person name="Kuo A."/>
            <person name="LaButti K."/>
            <person name="Lipzen A."/>
            <person name="Andreopoulos W."/>
            <person name="Pangilinan J."/>
            <person name="Riley R."/>
            <person name="Hundley H."/>
            <person name="Na H."/>
            <person name="Barry K."/>
            <person name="Grigoriev I.V."/>
            <person name="Stajich J.E."/>
            <person name="Kennedy P.G."/>
        </authorList>
    </citation>
    <scope>NUCLEOTIDE SEQUENCE</scope>
    <source>
        <strain evidence="1">FC203</strain>
    </source>
</reference>
<dbReference type="RefSeq" id="XP_041216072.1">
    <property type="nucleotide sequence ID" value="XM_041368991.1"/>
</dbReference>
<accession>A0AAD4DMH9</accession>
<evidence type="ECO:0000313" key="1">
    <source>
        <dbReference type="EMBL" id="KAG1879963.1"/>
    </source>
</evidence>
<dbReference type="AlphaFoldDB" id="A0AAD4DMH9"/>
<dbReference type="EMBL" id="JABBWK010000680">
    <property type="protein sequence ID" value="KAG1879963.1"/>
    <property type="molecule type" value="Genomic_DNA"/>
</dbReference>
<protein>
    <submittedName>
        <fullName evidence="1">Uncharacterized protein</fullName>
    </submittedName>
</protein>
<evidence type="ECO:0000313" key="2">
    <source>
        <dbReference type="Proteomes" id="UP001195769"/>
    </source>
</evidence>
<organism evidence="1 2">
    <name type="scientific">Suillus fuscotomentosus</name>
    <dbReference type="NCBI Taxonomy" id="1912939"/>
    <lineage>
        <taxon>Eukaryota</taxon>
        <taxon>Fungi</taxon>
        <taxon>Dikarya</taxon>
        <taxon>Basidiomycota</taxon>
        <taxon>Agaricomycotina</taxon>
        <taxon>Agaricomycetes</taxon>
        <taxon>Agaricomycetidae</taxon>
        <taxon>Boletales</taxon>
        <taxon>Suillineae</taxon>
        <taxon>Suillaceae</taxon>
        <taxon>Suillus</taxon>
    </lineage>
</organism>
<dbReference type="Proteomes" id="UP001195769">
    <property type="component" value="Unassembled WGS sequence"/>
</dbReference>
<comment type="caution">
    <text evidence="1">The sequence shown here is derived from an EMBL/GenBank/DDBJ whole genome shotgun (WGS) entry which is preliminary data.</text>
</comment>
<sequence length="480" mass="52658">MPPKKHRGAKAGAILSGISRAGPGEADIGSMVPQDASNLSRNHGELLQCLSAVSSNMLGIYCHMCCDAIQPGFQHQCINCYALICEQFVPRSSGCIVHGSVVCSREEFLCPICARTGNKKDSPLPYVYSGFGRRKKVKMEWPMCLVNLNAESLEEGYLVTTTKVELINHYKSQASNLFIRTFPITQGVQMSEHKNLADGIELIHKAIKAGCPPNSFVMIDTDSDEIAEGSASISDVVAKSLGEEFMECMGEASSAASGDATVNITATGKKPWCDLTAKARGGRRALLLVGGHPAVRFRHNFESLVSLVENDKFDFVLGFGGSGTSASQISHTVRSLIVETGVFGQTDPWSALRDILTSNHQVLDYTTVVLLYATTASVPRQMECRQIGKDAPALRAFGYEFKMCGTSGCDPGLKGIQVYNQKEKIRVRCTSCHWKSAWARNDEDNEYFKRVNALAAPQIFWHHFPPSKELQQFFIKLKQL</sequence>
<name>A0AAD4DMH9_9AGAM</name>
<proteinExistence type="predicted"/>